<evidence type="ECO:0000313" key="2">
    <source>
        <dbReference type="Proteomes" id="UP000001798"/>
    </source>
</evidence>
<organism evidence="1 2">
    <name type="scientific">Botryotinia fuckeliana (strain B05.10)</name>
    <name type="common">Noble rot fungus</name>
    <name type="synonym">Botrytis cinerea</name>
    <dbReference type="NCBI Taxonomy" id="332648"/>
    <lineage>
        <taxon>Eukaryota</taxon>
        <taxon>Fungi</taxon>
        <taxon>Dikarya</taxon>
        <taxon>Ascomycota</taxon>
        <taxon>Pezizomycotina</taxon>
        <taxon>Leotiomycetes</taxon>
        <taxon>Helotiales</taxon>
        <taxon>Sclerotiniaceae</taxon>
        <taxon>Botrytis</taxon>
    </lineage>
</organism>
<sequence length="114" mass="12642">MRSCKVSGAIPASANVLTARETTVSLTMEAQYDSSQVSHTVMRDEIKRMIGPIMEAVRKQGSGKFTNANLGSGTERTQDMFGQNYKRLRLRGSMIMNLFSISIIEIHQQNTITA</sequence>
<evidence type="ECO:0000313" key="1">
    <source>
        <dbReference type="EMBL" id="ATZ46722.1"/>
    </source>
</evidence>
<name>A0A384J8F9_BOTFB</name>
<dbReference type="RefSeq" id="XP_024546860.1">
    <property type="nucleotide sequence ID" value="XM_024691090.1"/>
</dbReference>
<reference evidence="1 2" key="1">
    <citation type="journal article" date="2011" name="PLoS Genet.">
        <title>Genomic analysis of the necrotrophic fungal pathogens Sclerotinia sclerotiorum and Botrytis cinerea.</title>
        <authorList>
            <person name="Amselem J."/>
            <person name="Cuomo C.A."/>
            <person name="van Kan J.A."/>
            <person name="Viaud M."/>
            <person name="Benito E.P."/>
            <person name="Couloux A."/>
            <person name="Coutinho P.M."/>
            <person name="de Vries R.P."/>
            <person name="Dyer P.S."/>
            <person name="Fillinger S."/>
            <person name="Fournier E."/>
            <person name="Gout L."/>
            <person name="Hahn M."/>
            <person name="Kohn L."/>
            <person name="Lapalu N."/>
            <person name="Plummer K.M."/>
            <person name="Pradier J.M."/>
            <person name="Quevillon E."/>
            <person name="Sharon A."/>
            <person name="Simon A."/>
            <person name="ten Have A."/>
            <person name="Tudzynski B."/>
            <person name="Tudzynski P."/>
            <person name="Wincker P."/>
            <person name="Andrew M."/>
            <person name="Anthouard V."/>
            <person name="Beever R.E."/>
            <person name="Beffa R."/>
            <person name="Benoit I."/>
            <person name="Bouzid O."/>
            <person name="Brault B."/>
            <person name="Chen Z."/>
            <person name="Choquer M."/>
            <person name="Collemare J."/>
            <person name="Cotton P."/>
            <person name="Danchin E.G."/>
            <person name="Da Silva C."/>
            <person name="Gautier A."/>
            <person name="Giraud C."/>
            <person name="Giraud T."/>
            <person name="Gonzalez C."/>
            <person name="Grossetete S."/>
            <person name="Guldener U."/>
            <person name="Henrissat B."/>
            <person name="Howlett B.J."/>
            <person name="Kodira C."/>
            <person name="Kretschmer M."/>
            <person name="Lappartient A."/>
            <person name="Leroch M."/>
            <person name="Levis C."/>
            <person name="Mauceli E."/>
            <person name="Neuveglise C."/>
            <person name="Oeser B."/>
            <person name="Pearson M."/>
            <person name="Poulain J."/>
            <person name="Poussereau N."/>
            <person name="Quesneville H."/>
            <person name="Rascle C."/>
            <person name="Schumacher J."/>
            <person name="Segurens B."/>
            <person name="Sexton A."/>
            <person name="Silva E."/>
            <person name="Sirven C."/>
            <person name="Soanes D.M."/>
            <person name="Talbot N.J."/>
            <person name="Templeton M."/>
            <person name="Yandava C."/>
            <person name="Yarden O."/>
            <person name="Zeng Q."/>
            <person name="Rollins J.A."/>
            <person name="Lebrun M.H."/>
            <person name="Dickman M."/>
        </authorList>
    </citation>
    <scope>NUCLEOTIDE SEQUENCE [LARGE SCALE GENOMIC DNA]</scope>
    <source>
        <strain evidence="1 2">B05.10</strain>
    </source>
</reference>
<gene>
    <name evidence="1" type="ORF">BCIN_02g00940</name>
</gene>
<dbReference type="OrthoDB" id="415825at2759"/>
<dbReference type="KEGG" id="bfu:BCIN_02g00940"/>
<keyword evidence="2" id="KW-1185">Reference proteome</keyword>
<dbReference type="GeneID" id="36393903"/>
<accession>A0A384J8F9</accession>
<reference evidence="1 2" key="2">
    <citation type="journal article" date="2012" name="Eukaryot. Cell">
        <title>Genome update of Botrytis cinerea strains B05.10 and T4.</title>
        <authorList>
            <person name="Staats M."/>
            <person name="van Kan J.A."/>
        </authorList>
    </citation>
    <scope>NUCLEOTIDE SEQUENCE [LARGE SCALE GENOMIC DNA]</scope>
    <source>
        <strain evidence="1 2">B05.10</strain>
    </source>
</reference>
<protein>
    <submittedName>
        <fullName evidence="1">Uncharacterized protein</fullName>
    </submittedName>
</protein>
<proteinExistence type="predicted"/>
<dbReference type="EMBL" id="CP009806">
    <property type="protein sequence ID" value="ATZ46722.1"/>
    <property type="molecule type" value="Genomic_DNA"/>
</dbReference>
<dbReference type="AlphaFoldDB" id="A0A384J8F9"/>
<dbReference type="VEuPathDB" id="FungiDB:Bcin02g00940"/>
<dbReference type="Proteomes" id="UP000001798">
    <property type="component" value="Chromosome 2"/>
</dbReference>
<reference evidence="1 2" key="3">
    <citation type="journal article" date="2017" name="Mol. Plant Pathol.">
        <title>A gapless genome sequence of the fungus Botrytis cinerea.</title>
        <authorList>
            <person name="Van Kan J.A."/>
            <person name="Stassen J.H."/>
            <person name="Mosbach A."/>
            <person name="Van Der Lee T.A."/>
            <person name="Faino L."/>
            <person name="Farmer A.D."/>
            <person name="Papasotiriou D.G."/>
            <person name="Zhou S."/>
            <person name="Seidl M.F."/>
            <person name="Cottam E."/>
            <person name="Edel D."/>
            <person name="Hahn M."/>
            <person name="Schwartz D.C."/>
            <person name="Dietrich R.A."/>
            <person name="Widdison S."/>
            <person name="Scalliet G."/>
        </authorList>
    </citation>
    <scope>NUCLEOTIDE SEQUENCE [LARGE SCALE GENOMIC DNA]</scope>
    <source>
        <strain evidence="1 2">B05.10</strain>
    </source>
</reference>